<keyword evidence="5" id="KW-1185">Reference proteome</keyword>
<dbReference type="PRINTS" id="PR01782">
    <property type="entry name" value="MCEVIRFACTOR"/>
</dbReference>
<reference evidence="4 5" key="1">
    <citation type="submission" date="2019-11" db="EMBL/GenBank/DDBJ databases">
        <authorList>
            <person name="Holert J."/>
        </authorList>
    </citation>
    <scope>NUCLEOTIDE SEQUENCE [LARGE SCALE GENOMIC DNA]</scope>
    <source>
        <strain evidence="4">BC8_1</strain>
    </source>
</reference>
<dbReference type="InterPro" id="IPR024516">
    <property type="entry name" value="Mce_C"/>
</dbReference>
<evidence type="ECO:0008006" key="6">
    <source>
        <dbReference type="Google" id="ProtNLM"/>
    </source>
</evidence>
<sequence>MIQKYRGSQLMASGFIGIVLMTLIIVAGLQPERIVQWATSLTYQARFAEAGGLSVGNDVTLAGIKVGQVSSVALDTDTVLVTFRTNSRYRLGSQTTAHIETGSLLGERVLSLVSAGGGTLDRREVIPLTRTSSPYSLNEAVGDLTTNIAGTDTGDVNQSLDTLTAMLDQIAPQLGPTFDGVSRLSKSLNGRNESLTALLKTASDVTGIFAERSQQVNALLLNANDLFGVLDERRHAIASLLANTSALSRQLSGLVADNEQQLAPTLERLNSISQMLEKNRDNIAKVLPGLAKYQLTQGEIVSNGPYYNAIVPNLPPAQLLQPFLDYAFGMRRGQEGGPPVDGVGPRTEFPFPVNGIPQPGDLPPR</sequence>
<keyword evidence="1" id="KW-1133">Transmembrane helix</keyword>
<keyword evidence="1" id="KW-0812">Transmembrane</keyword>
<organism evidence="4 5">
    <name type="scientific">Mycolicibacterium vanbaalenii</name>
    <name type="common">Mycobacterium vanbaalenii</name>
    <dbReference type="NCBI Taxonomy" id="110539"/>
    <lineage>
        <taxon>Bacteria</taxon>
        <taxon>Bacillati</taxon>
        <taxon>Actinomycetota</taxon>
        <taxon>Actinomycetes</taxon>
        <taxon>Mycobacteriales</taxon>
        <taxon>Mycobacteriaceae</taxon>
        <taxon>Mycolicibacterium</taxon>
    </lineage>
</organism>
<dbReference type="InterPro" id="IPR052336">
    <property type="entry name" value="MlaD_Phospholipid_Transporter"/>
</dbReference>
<dbReference type="Pfam" id="PF11887">
    <property type="entry name" value="Mce4_CUP1"/>
    <property type="match status" value="1"/>
</dbReference>
<proteinExistence type="predicted"/>
<keyword evidence="1" id="KW-0472">Membrane</keyword>
<gene>
    <name evidence="4" type="ORF">AELLOGFF_01003</name>
</gene>
<feature type="transmembrane region" description="Helical" evidence="1">
    <location>
        <begin position="12"/>
        <end position="29"/>
    </location>
</feature>
<evidence type="ECO:0000259" key="2">
    <source>
        <dbReference type="Pfam" id="PF02470"/>
    </source>
</evidence>
<dbReference type="GO" id="GO:0005576">
    <property type="term" value="C:extracellular region"/>
    <property type="evidence" value="ECO:0007669"/>
    <property type="project" value="TreeGrafter"/>
</dbReference>
<dbReference type="InterPro" id="IPR003399">
    <property type="entry name" value="Mce/MlaD"/>
</dbReference>
<evidence type="ECO:0000313" key="5">
    <source>
        <dbReference type="Proteomes" id="UP000430146"/>
    </source>
</evidence>
<evidence type="ECO:0000256" key="1">
    <source>
        <dbReference type="SAM" id="Phobius"/>
    </source>
</evidence>
<dbReference type="Pfam" id="PF02470">
    <property type="entry name" value="MlaD"/>
    <property type="match status" value="1"/>
</dbReference>
<name>A0A5S9QZP1_MYCVN</name>
<dbReference type="PANTHER" id="PTHR33371">
    <property type="entry name" value="INTERMEMBRANE PHOSPHOLIPID TRANSPORT SYSTEM BINDING PROTEIN MLAD-RELATED"/>
    <property type="match status" value="1"/>
</dbReference>
<dbReference type="EMBL" id="CACSIP010000023">
    <property type="protein sequence ID" value="CAA0124473.1"/>
    <property type="molecule type" value="Genomic_DNA"/>
</dbReference>
<evidence type="ECO:0000259" key="3">
    <source>
        <dbReference type="Pfam" id="PF11887"/>
    </source>
</evidence>
<feature type="domain" description="Mammalian cell entry C-terminal" evidence="3">
    <location>
        <begin position="120"/>
        <end position="296"/>
    </location>
</feature>
<dbReference type="AlphaFoldDB" id="A0A5S9QZP1"/>
<dbReference type="NCBIfam" id="TIGR00996">
    <property type="entry name" value="Mtu_fam_mce"/>
    <property type="match status" value="1"/>
</dbReference>
<dbReference type="PANTHER" id="PTHR33371:SF18">
    <property type="entry name" value="MCE-FAMILY PROTEIN MCE3C"/>
    <property type="match status" value="1"/>
</dbReference>
<accession>A0A5S9QZP1</accession>
<dbReference type="InterPro" id="IPR005693">
    <property type="entry name" value="Mce"/>
</dbReference>
<evidence type="ECO:0000313" key="4">
    <source>
        <dbReference type="EMBL" id="CAA0124473.1"/>
    </source>
</evidence>
<protein>
    <recommendedName>
        <fullName evidence="6">Virulence factor Mce family protein</fullName>
    </recommendedName>
</protein>
<feature type="domain" description="Mce/MlaD" evidence="2">
    <location>
        <begin position="41"/>
        <end position="113"/>
    </location>
</feature>
<dbReference type="Proteomes" id="UP000430146">
    <property type="component" value="Unassembled WGS sequence"/>
</dbReference>